<organism evidence="1 2">
    <name type="scientific">Phyllobacterium zundukense</name>
    <dbReference type="NCBI Taxonomy" id="1867719"/>
    <lineage>
        <taxon>Bacteria</taxon>
        <taxon>Pseudomonadati</taxon>
        <taxon>Pseudomonadota</taxon>
        <taxon>Alphaproteobacteria</taxon>
        <taxon>Hyphomicrobiales</taxon>
        <taxon>Phyllobacteriaceae</taxon>
        <taxon>Phyllobacterium</taxon>
    </lineage>
</organism>
<reference evidence="2" key="1">
    <citation type="journal article" date="2017" name="Int J Environ Stud">
        <title>Does the Miocene-Pliocene relict legume Oxytropis triphylla form nitrogen-fixing nodules with a combination of bacterial strains?</title>
        <authorList>
            <person name="Safronova V."/>
            <person name="Belimov A."/>
            <person name="Sazanova A."/>
            <person name="Kuznetsova I."/>
            <person name="Popova J."/>
            <person name="Andronov E."/>
            <person name="Verkhozina A."/>
            <person name="Tikhonovich I."/>
        </authorList>
    </citation>
    <scope>NUCLEOTIDE SEQUENCE [LARGE SCALE GENOMIC DNA]</scope>
    <source>
        <strain evidence="2">Tri-38</strain>
    </source>
</reference>
<dbReference type="GO" id="GO:0016491">
    <property type="term" value="F:oxidoreductase activity"/>
    <property type="evidence" value="ECO:0007669"/>
    <property type="project" value="InterPro"/>
</dbReference>
<name>A0A2N9VQH6_9HYPH</name>
<sequence length="116" mass="12778">MNAITKIKTGSRLDQILARQREAFLRDGTPSLTERRANLKKLRNAVLARRGEIEGVLNADFGHRSRHETGIMEIMRNWDLSAGPRRNAGGDFAGSKGVSKPVSIISLVSNQYFGVG</sequence>
<protein>
    <recommendedName>
        <fullName evidence="3">Aldehyde dehydrogenase domain-containing protein</fullName>
    </recommendedName>
</protein>
<comment type="caution">
    <text evidence="1">The sequence shown here is derived from an EMBL/GenBank/DDBJ whole genome shotgun (WGS) entry which is preliminary data.</text>
</comment>
<dbReference type="SUPFAM" id="SSF53720">
    <property type="entry name" value="ALDH-like"/>
    <property type="match status" value="1"/>
</dbReference>
<dbReference type="Proteomes" id="UP000232163">
    <property type="component" value="Unassembled WGS sequence"/>
</dbReference>
<dbReference type="AlphaFoldDB" id="A0A2N9VQH6"/>
<keyword evidence="2" id="KW-1185">Reference proteome</keyword>
<dbReference type="KEGG" id="pht:BLM14_20855"/>
<evidence type="ECO:0000313" key="2">
    <source>
        <dbReference type="Proteomes" id="UP000232163"/>
    </source>
</evidence>
<dbReference type="InterPro" id="IPR016161">
    <property type="entry name" value="Ald_DH/histidinol_DH"/>
</dbReference>
<proteinExistence type="predicted"/>
<accession>A0A2N9VQH6</accession>
<evidence type="ECO:0008006" key="3">
    <source>
        <dbReference type="Google" id="ProtNLM"/>
    </source>
</evidence>
<dbReference type="OrthoDB" id="6187633at2"/>
<gene>
    <name evidence="1" type="ORF">B5P45_26800</name>
</gene>
<dbReference type="EMBL" id="MZMT01000056">
    <property type="protein sequence ID" value="PIO41744.1"/>
    <property type="molecule type" value="Genomic_DNA"/>
</dbReference>
<evidence type="ECO:0000313" key="1">
    <source>
        <dbReference type="EMBL" id="PIO41744.1"/>
    </source>
</evidence>